<feature type="transmembrane region" description="Helical" evidence="1">
    <location>
        <begin position="70"/>
        <end position="88"/>
    </location>
</feature>
<sequence length="118" mass="12298">MLSGNADGVTLAKVVSVILAGHGGLLCLNPRIDEDDDTKQMAKVDGGYMFVSSLYSALLAFGVDPVKAMGYAAIGCLPLFLSFVGIVADDAQVFGLNSEQWTFIGVLFIGASAFGMLT</sequence>
<proteinExistence type="predicted"/>
<gene>
    <name evidence="2" type="ORF">SMAR0320_LOCUS16001</name>
</gene>
<dbReference type="AlphaFoldDB" id="A0A7S2LUW6"/>
<evidence type="ECO:0000256" key="1">
    <source>
        <dbReference type="SAM" id="Phobius"/>
    </source>
</evidence>
<protein>
    <submittedName>
        <fullName evidence="2">Uncharacterized protein</fullName>
    </submittedName>
</protein>
<feature type="transmembrane region" description="Helical" evidence="1">
    <location>
        <begin position="100"/>
        <end position="117"/>
    </location>
</feature>
<reference evidence="2" key="1">
    <citation type="submission" date="2021-01" db="EMBL/GenBank/DDBJ databases">
        <authorList>
            <person name="Corre E."/>
            <person name="Pelletier E."/>
            <person name="Niang G."/>
            <person name="Scheremetjew M."/>
            <person name="Finn R."/>
            <person name="Kale V."/>
            <person name="Holt S."/>
            <person name="Cochrane G."/>
            <person name="Meng A."/>
            <person name="Brown T."/>
            <person name="Cohen L."/>
        </authorList>
    </citation>
    <scope>NUCLEOTIDE SEQUENCE</scope>
    <source>
        <strain evidence="2">SM1012Den-03</strain>
    </source>
</reference>
<keyword evidence="1" id="KW-1133">Transmembrane helix</keyword>
<feature type="transmembrane region" description="Helical" evidence="1">
    <location>
        <begin position="46"/>
        <end position="63"/>
    </location>
</feature>
<organism evidence="2">
    <name type="scientific">Skeletonema marinoi</name>
    <dbReference type="NCBI Taxonomy" id="267567"/>
    <lineage>
        <taxon>Eukaryota</taxon>
        <taxon>Sar</taxon>
        <taxon>Stramenopiles</taxon>
        <taxon>Ochrophyta</taxon>
        <taxon>Bacillariophyta</taxon>
        <taxon>Coscinodiscophyceae</taxon>
        <taxon>Thalassiosirophycidae</taxon>
        <taxon>Thalassiosirales</taxon>
        <taxon>Skeletonemataceae</taxon>
        <taxon>Skeletonema</taxon>
        <taxon>Skeletonema marinoi-dohrnii complex</taxon>
    </lineage>
</organism>
<name>A0A7S2LUW6_9STRA</name>
<dbReference type="EMBL" id="HBGZ01022304">
    <property type="protein sequence ID" value="CAD9617053.1"/>
    <property type="molecule type" value="Transcribed_RNA"/>
</dbReference>
<evidence type="ECO:0000313" key="2">
    <source>
        <dbReference type="EMBL" id="CAD9617053.1"/>
    </source>
</evidence>
<keyword evidence="1" id="KW-0812">Transmembrane</keyword>
<accession>A0A7S2LUW6</accession>
<keyword evidence="1" id="KW-0472">Membrane</keyword>